<dbReference type="EMBL" id="JAESHT010000033">
    <property type="protein sequence ID" value="MBL3675592.1"/>
    <property type="molecule type" value="Genomic_DNA"/>
</dbReference>
<comment type="caution">
    <text evidence="1">The sequence shown here is derived from an EMBL/GenBank/DDBJ whole genome shotgun (WGS) entry which is preliminary data.</text>
</comment>
<accession>A0ABS1SD29</accession>
<reference evidence="1 2" key="1">
    <citation type="submission" date="2021-01" db="EMBL/GenBank/DDBJ databases">
        <title>011410 draft genome.</title>
        <authorList>
            <person name="Lang L."/>
        </authorList>
    </citation>
    <scope>NUCLEOTIDE SEQUENCE [LARGE SCALE GENOMIC DNA]</scope>
    <source>
        <strain evidence="1 2">KCTC 42845</strain>
    </source>
</reference>
<protein>
    <submittedName>
        <fullName evidence="1">Uncharacterized protein</fullName>
    </submittedName>
</protein>
<proteinExistence type="predicted"/>
<dbReference type="Proteomes" id="UP000644749">
    <property type="component" value="Unassembled WGS sequence"/>
</dbReference>
<keyword evidence="2" id="KW-1185">Reference proteome</keyword>
<gene>
    <name evidence="1" type="ORF">JL111_19150</name>
</gene>
<dbReference type="RefSeq" id="WP_191313020.1">
    <property type="nucleotide sequence ID" value="NZ_BNCL01000038.1"/>
</dbReference>
<organism evidence="1 2">
    <name type="scientific">Paracoccus aerius</name>
    <dbReference type="NCBI Taxonomy" id="1915382"/>
    <lineage>
        <taxon>Bacteria</taxon>
        <taxon>Pseudomonadati</taxon>
        <taxon>Pseudomonadota</taxon>
        <taxon>Alphaproteobacteria</taxon>
        <taxon>Rhodobacterales</taxon>
        <taxon>Paracoccaceae</taxon>
        <taxon>Paracoccus</taxon>
    </lineage>
</organism>
<evidence type="ECO:0000313" key="2">
    <source>
        <dbReference type="Proteomes" id="UP000644749"/>
    </source>
</evidence>
<sequence length="63" mass="7355">MPKTTEQTRKLDKVRDQIWGLYGDLKLWKQKQSAKEASILVDHSDNIFGQRSHYKELGQLLAL</sequence>
<evidence type="ECO:0000313" key="1">
    <source>
        <dbReference type="EMBL" id="MBL3675592.1"/>
    </source>
</evidence>
<name>A0ABS1SD29_9RHOB</name>